<reference evidence="5" key="1">
    <citation type="submission" date="2016-03" db="EMBL/GenBank/DDBJ databases">
        <title>Mechanisms controlling the formation of the plant cell surface in tip-growing cells are functionally conserved among land plants.</title>
        <authorList>
            <person name="Honkanen S."/>
            <person name="Jones V.A."/>
            <person name="Morieri G."/>
            <person name="Champion C."/>
            <person name="Hetherington A.J."/>
            <person name="Kelly S."/>
            <person name="Saint-Marcoux D."/>
            <person name="Proust H."/>
            <person name="Prescott H."/>
            <person name="Dolan L."/>
        </authorList>
    </citation>
    <scope>NUCLEOTIDE SEQUENCE [LARGE SCALE GENOMIC DNA]</scope>
    <source>
        <tissue evidence="5">Whole gametophyte</tissue>
    </source>
</reference>
<dbReference type="PANTHER" id="PTHR37381:SF1">
    <property type="entry name" value="PENTATRICOPEPTIDE REPEAT (PPR) SUPERFAMILY PROTEIN"/>
    <property type="match status" value="1"/>
</dbReference>
<dbReference type="InterPro" id="IPR011990">
    <property type="entry name" value="TPR-like_helical_dom_sf"/>
</dbReference>
<accession>A0A176WJK4</accession>
<dbReference type="PANTHER" id="PTHR37381">
    <property type="entry name" value="PENTATRICOPEPTIDE REPEAT (PPR) SUPERFAMILY PROTEIN"/>
    <property type="match status" value="1"/>
</dbReference>
<feature type="region of interest" description="Disordered" evidence="4">
    <location>
        <begin position="115"/>
        <end position="172"/>
    </location>
</feature>
<keyword evidence="3" id="KW-0175">Coiled coil</keyword>
<keyword evidence="6" id="KW-1185">Reference proteome</keyword>
<evidence type="ECO:0000256" key="3">
    <source>
        <dbReference type="SAM" id="Coils"/>
    </source>
</evidence>
<evidence type="ECO:0000256" key="2">
    <source>
        <dbReference type="PROSITE-ProRule" id="PRU00708"/>
    </source>
</evidence>
<protein>
    <submittedName>
        <fullName evidence="5">Uncharacterized protein</fullName>
    </submittedName>
</protein>
<dbReference type="AlphaFoldDB" id="A0A176WJK4"/>
<evidence type="ECO:0000313" key="5">
    <source>
        <dbReference type="EMBL" id="OAE33044.1"/>
    </source>
</evidence>
<evidence type="ECO:0000313" key="6">
    <source>
        <dbReference type="Proteomes" id="UP000077202"/>
    </source>
</evidence>
<feature type="repeat" description="PPR" evidence="2">
    <location>
        <begin position="265"/>
        <end position="299"/>
    </location>
</feature>
<gene>
    <name evidence="5" type="ORF">AXG93_1913s1460</name>
</gene>
<proteinExistence type="predicted"/>
<name>A0A176WJK4_MARPO</name>
<dbReference type="Gene3D" id="1.25.40.10">
    <property type="entry name" value="Tetratricopeptide repeat domain"/>
    <property type="match status" value="1"/>
</dbReference>
<dbReference type="Proteomes" id="UP000077202">
    <property type="component" value="Unassembled WGS sequence"/>
</dbReference>
<dbReference type="EMBL" id="LVLJ01000695">
    <property type="protein sequence ID" value="OAE33044.1"/>
    <property type="molecule type" value="Genomic_DNA"/>
</dbReference>
<feature type="coiled-coil region" evidence="3">
    <location>
        <begin position="654"/>
        <end position="684"/>
    </location>
</feature>
<keyword evidence="1" id="KW-0677">Repeat</keyword>
<organism evidence="5 6">
    <name type="scientific">Marchantia polymorpha subsp. ruderalis</name>
    <dbReference type="NCBI Taxonomy" id="1480154"/>
    <lineage>
        <taxon>Eukaryota</taxon>
        <taxon>Viridiplantae</taxon>
        <taxon>Streptophyta</taxon>
        <taxon>Embryophyta</taxon>
        <taxon>Marchantiophyta</taxon>
        <taxon>Marchantiopsida</taxon>
        <taxon>Marchantiidae</taxon>
        <taxon>Marchantiales</taxon>
        <taxon>Marchantiaceae</taxon>
        <taxon>Marchantia</taxon>
    </lineage>
</organism>
<evidence type="ECO:0000256" key="1">
    <source>
        <dbReference type="ARBA" id="ARBA00022737"/>
    </source>
</evidence>
<comment type="caution">
    <text evidence="5">The sequence shown here is derived from an EMBL/GenBank/DDBJ whole genome shotgun (WGS) entry which is preliminary data.</text>
</comment>
<sequence>MSTMVGASLRQCVGGLSTSDSRCCVISVASQSSELGCSPGGWLIVTRLSAKLESCEKLVWLGKCKSLGACGVLSHSLQSSVETSLRRRSRIRRQVSGSGDSNWGEDGGNKVVIQYRRGGKGSGSEEEDVEGLTPVPDQTAGGTDSGDDGADGNAFCDSGIADSKQNLGPNSGLGDERFLRRVAAAENAETALAIINERGSTGGVALSSFDCSELILAAIAQNNVDLAFSILNAMRSSLLQRRIDRTDAAAGNREGSQEWRWPTADVSTYVALVRGLAASLRVSDAIATVGDVRRRGVPPGDEVPFGKVVNCPICKTSLAVVQPQHGVQLVPCASCRYQYELMSGVIVNSESESISADTSIFQRGLKLLPFLKRRIPAAVHSIVVRAPDGLARTHRFATESADVPAQQGERVTVALACPANEGRGFGPIRFNSRVPGWQPSEPMAVTNHATGRVADLIRAPSKAGSGTIFDTNVIFPLAILLASTDIASGLIDPTLPRLIAVSASAAVLFGGAANTFVLPRLSQLPQRTVDAIALRQKLLAQYEQLQTRLQDLTQATADEVRMLARMCQLQNKMEAVGETSYSARIERVRKARSGLDERLAARLELIDSYAKVLVVSFPEDMNMAYIRVASMIEIEVEMDIDVLAAEAANPDATIAEQIERLMEVESLQKEWENQAEANDEVERLLRSAPMLVD</sequence>
<evidence type="ECO:0000256" key="4">
    <source>
        <dbReference type="SAM" id="MobiDB-lite"/>
    </source>
</evidence>
<dbReference type="PROSITE" id="PS51375">
    <property type="entry name" value="PPR"/>
    <property type="match status" value="1"/>
</dbReference>
<dbReference type="InterPro" id="IPR002885">
    <property type="entry name" value="PPR_rpt"/>
</dbReference>